<reference evidence="2 5" key="2">
    <citation type="journal article" date="2019" name="Nat. Med.">
        <title>A library of human gut bacterial isolates paired with longitudinal multiomics data enables mechanistic microbiome research.</title>
        <authorList>
            <person name="Poyet M."/>
            <person name="Groussin M."/>
            <person name="Gibbons S.M."/>
            <person name="Avila-Pacheco J."/>
            <person name="Jiang X."/>
            <person name="Kearney S.M."/>
            <person name="Perrotta A.R."/>
            <person name="Berdy B."/>
            <person name="Zhao S."/>
            <person name="Lieberman T.D."/>
            <person name="Swanson P.K."/>
            <person name="Smith M."/>
            <person name="Roesemann S."/>
            <person name="Alexander J.E."/>
            <person name="Rich S.A."/>
            <person name="Livny J."/>
            <person name="Vlamakis H."/>
            <person name="Clish C."/>
            <person name="Bullock K."/>
            <person name="Deik A."/>
            <person name="Scott J."/>
            <person name="Pierce K.A."/>
            <person name="Xavier R.J."/>
            <person name="Alm E.J."/>
        </authorList>
    </citation>
    <scope>NUCLEOTIDE SEQUENCE [LARGE SCALE GENOMIC DNA]</scope>
    <source>
        <strain evidence="2 5">BIOML-A1</strain>
    </source>
</reference>
<dbReference type="Proteomes" id="UP000284465">
    <property type="component" value="Unassembled WGS sequence"/>
</dbReference>
<evidence type="ECO:0000313" key="4">
    <source>
        <dbReference type="Proteomes" id="UP000284465"/>
    </source>
</evidence>
<evidence type="ECO:0000313" key="2">
    <source>
        <dbReference type="EMBL" id="MTR84947.1"/>
    </source>
</evidence>
<dbReference type="InterPro" id="IPR038471">
    <property type="entry name" value="MecA_C_sf"/>
</dbReference>
<dbReference type="Gene3D" id="3.30.70.1950">
    <property type="match status" value="1"/>
</dbReference>
<dbReference type="Proteomes" id="UP000478483">
    <property type="component" value="Unassembled WGS sequence"/>
</dbReference>
<reference evidence="3 4" key="1">
    <citation type="submission" date="2018-08" db="EMBL/GenBank/DDBJ databases">
        <title>A genome reference for cultivated species of the human gut microbiota.</title>
        <authorList>
            <person name="Zou Y."/>
            <person name="Xue W."/>
            <person name="Luo G."/>
        </authorList>
    </citation>
    <scope>NUCLEOTIDE SEQUENCE [LARGE SCALE GENOMIC DNA]</scope>
    <source>
        <strain evidence="3 4">AM43-11</strain>
    </source>
</reference>
<evidence type="ECO:0000256" key="1">
    <source>
        <dbReference type="ARBA" id="ARBA00005397"/>
    </source>
</evidence>
<dbReference type="PANTHER" id="PTHR39161:SF1">
    <property type="entry name" value="ADAPTER PROTEIN MECA 1"/>
    <property type="match status" value="1"/>
</dbReference>
<dbReference type="InterPro" id="IPR008681">
    <property type="entry name" value="Neg-reg_MecA"/>
</dbReference>
<organism evidence="2 5">
    <name type="scientific">Roseburia intestinalis</name>
    <dbReference type="NCBI Taxonomy" id="166486"/>
    <lineage>
        <taxon>Bacteria</taxon>
        <taxon>Bacillati</taxon>
        <taxon>Bacillota</taxon>
        <taxon>Clostridia</taxon>
        <taxon>Lachnospirales</taxon>
        <taxon>Lachnospiraceae</taxon>
        <taxon>Roseburia</taxon>
    </lineage>
</organism>
<dbReference type="RefSeq" id="WP_015521837.1">
    <property type="nucleotide sequence ID" value="NZ_CABIYH010000005.1"/>
</dbReference>
<dbReference type="PANTHER" id="PTHR39161">
    <property type="entry name" value="ADAPTER PROTEIN MECA"/>
    <property type="match status" value="1"/>
</dbReference>
<name>A0A1Q6SB88_9FIRM</name>
<evidence type="ECO:0000313" key="5">
    <source>
        <dbReference type="Proteomes" id="UP000478483"/>
    </source>
</evidence>
<dbReference type="AlphaFoldDB" id="A0A1Q6SB88"/>
<comment type="similarity">
    <text evidence="1">Belongs to the MecA family.</text>
</comment>
<dbReference type="OrthoDB" id="2085234at2"/>
<proteinExistence type="inferred from homology"/>
<accession>A0A1Q6SB88</accession>
<evidence type="ECO:0000313" key="3">
    <source>
        <dbReference type="EMBL" id="RHA66520.1"/>
    </source>
</evidence>
<dbReference type="Pfam" id="PF05389">
    <property type="entry name" value="MecA"/>
    <property type="match status" value="1"/>
</dbReference>
<protein>
    <submittedName>
        <fullName evidence="2">Adaptor protein MecA</fullName>
    </submittedName>
</protein>
<sequence length="292" mass="33010">MVLESFNNGILYIDIAFVYNRCTVYKVFRIKGSDCMKIEKVNDNQIRCTLTREDLAERQIKLSELAYGTEKAKMLFRDMMQQAAYEFGFEADDIPLMIEAIPLSADTIILVITKVEYPEELDTRFSKFSDPDPEDLYDDAIVGGNAPISEGADDILGLFKKQQELRNAAKTQQNSNFVPSDGGQKEKEDPVKVLVDITKLFMFQNLTELSKLAAVLGGFYKGKNDLYEDVATHRYYLLVSKSSQSPEEFNKVCNILSEYGAQQAYSPATEAFFGEHYRLVIKGKALQMLAAL</sequence>
<dbReference type="EMBL" id="QSFP01000012">
    <property type="protein sequence ID" value="RHA66520.1"/>
    <property type="molecule type" value="Genomic_DNA"/>
</dbReference>
<gene>
    <name evidence="3" type="ORF">DW927_11525</name>
    <name evidence="2" type="ORF">GMD50_07710</name>
</gene>
<dbReference type="EMBL" id="WNAJ01000007">
    <property type="protein sequence ID" value="MTR84947.1"/>
    <property type="molecule type" value="Genomic_DNA"/>
</dbReference>
<comment type="caution">
    <text evidence="2">The sequence shown here is derived from an EMBL/GenBank/DDBJ whole genome shotgun (WGS) entry which is preliminary data.</text>
</comment>